<dbReference type="InterPro" id="IPR036513">
    <property type="entry name" value="STAS_dom_sf"/>
</dbReference>
<dbReference type="InterPro" id="IPR002645">
    <property type="entry name" value="STAS_dom"/>
</dbReference>
<protein>
    <submittedName>
        <fullName evidence="3">STAS domain-containing protein</fullName>
    </submittedName>
</protein>
<dbReference type="CDD" id="cd07041">
    <property type="entry name" value="STAS_RsbR_RsbS_like"/>
    <property type="match status" value="1"/>
</dbReference>
<proteinExistence type="predicted"/>
<keyword evidence="1" id="KW-0597">Phosphoprotein</keyword>
<dbReference type="SUPFAM" id="SSF52091">
    <property type="entry name" value="SpoIIaa-like"/>
    <property type="match status" value="1"/>
</dbReference>
<dbReference type="PANTHER" id="PTHR33745">
    <property type="entry name" value="RSBT ANTAGONIST PROTEIN RSBS-RELATED"/>
    <property type="match status" value="1"/>
</dbReference>
<dbReference type="InterPro" id="IPR051932">
    <property type="entry name" value="Bact_StressResp_Reg"/>
</dbReference>
<dbReference type="PANTHER" id="PTHR33745:SF3">
    <property type="entry name" value="RSBT CO-ANTAGONIST PROTEIN RSBRC"/>
    <property type="match status" value="1"/>
</dbReference>
<accession>A0ABP7V2M0</accession>
<dbReference type="EMBL" id="BAAAZG010000001">
    <property type="protein sequence ID" value="GAA4057757.1"/>
    <property type="molecule type" value="Genomic_DNA"/>
</dbReference>
<keyword evidence="4" id="KW-1185">Reference proteome</keyword>
<evidence type="ECO:0000259" key="2">
    <source>
        <dbReference type="PROSITE" id="PS50801"/>
    </source>
</evidence>
<name>A0ABP7V2M0_9ACTN</name>
<organism evidence="3 4">
    <name type="scientific">Actinomadura miaoliensis</name>
    <dbReference type="NCBI Taxonomy" id="430685"/>
    <lineage>
        <taxon>Bacteria</taxon>
        <taxon>Bacillati</taxon>
        <taxon>Actinomycetota</taxon>
        <taxon>Actinomycetes</taxon>
        <taxon>Streptosporangiales</taxon>
        <taxon>Thermomonosporaceae</taxon>
        <taxon>Actinomadura</taxon>
    </lineage>
</organism>
<dbReference type="Gene3D" id="3.30.750.24">
    <property type="entry name" value="STAS domain"/>
    <property type="match status" value="1"/>
</dbReference>
<sequence length="285" mass="30555">MSEGTFDGAERTVAEVLRARREQIAQRWADQAFFRTVYVSGRDAAVEAARRLTDALADVADGGRGDDPWAAGFEGVRTQLGETIAARTAAGSPLTRLLTDVAELREPVLTAVDEELDGQAERRWAARAAAVELLGTLRLVVMDTAVDKDAAVVARQRQEILEMATPVLKLWDGVLSVPLIGTLDSARSQVVMETLLESIVEHQARVAILDITGVPMVDTVVAQHLMKTALAVRLMGTECVVSGIRPQIAQTIASLGIDLGEIRTRATLADALGYALRRIGAPLPG</sequence>
<dbReference type="Pfam" id="PF01740">
    <property type="entry name" value="STAS"/>
    <property type="match status" value="1"/>
</dbReference>
<comment type="caution">
    <text evidence="3">The sequence shown here is derived from an EMBL/GenBank/DDBJ whole genome shotgun (WGS) entry which is preliminary data.</text>
</comment>
<dbReference type="PROSITE" id="PS50801">
    <property type="entry name" value="STAS"/>
    <property type="match status" value="1"/>
</dbReference>
<feature type="domain" description="STAS" evidence="2">
    <location>
        <begin position="164"/>
        <end position="275"/>
    </location>
</feature>
<evidence type="ECO:0000256" key="1">
    <source>
        <dbReference type="ARBA" id="ARBA00022553"/>
    </source>
</evidence>
<dbReference type="Proteomes" id="UP001500683">
    <property type="component" value="Unassembled WGS sequence"/>
</dbReference>
<evidence type="ECO:0000313" key="3">
    <source>
        <dbReference type="EMBL" id="GAA4057757.1"/>
    </source>
</evidence>
<reference evidence="4" key="1">
    <citation type="journal article" date="2019" name="Int. J. Syst. Evol. Microbiol.">
        <title>The Global Catalogue of Microorganisms (GCM) 10K type strain sequencing project: providing services to taxonomists for standard genome sequencing and annotation.</title>
        <authorList>
            <consortium name="The Broad Institute Genomics Platform"/>
            <consortium name="The Broad Institute Genome Sequencing Center for Infectious Disease"/>
            <person name="Wu L."/>
            <person name="Ma J."/>
        </authorList>
    </citation>
    <scope>NUCLEOTIDE SEQUENCE [LARGE SCALE GENOMIC DNA]</scope>
    <source>
        <strain evidence="4">JCM 16702</strain>
    </source>
</reference>
<dbReference type="RefSeq" id="WP_344940509.1">
    <property type="nucleotide sequence ID" value="NZ_BAAAZG010000001.1"/>
</dbReference>
<evidence type="ECO:0000313" key="4">
    <source>
        <dbReference type="Proteomes" id="UP001500683"/>
    </source>
</evidence>
<gene>
    <name evidence="3" type="ORF">GCM10022214_07330</name>
</gene>